<comment type="caution">
    <text evidence="1">The sequence shown here is derived from an EMBL/GenBank/DDBJ whole genome shotgun (WGS) entry which is preliminary data.</text>
</comment>
<reference evidence="1" key="1">
    <citation type="submission" date="2022-06" db="EMBL/GenBank/DDBJ databases">
        <title>Aeoliella straminimaris, a novel planctomycete from sediments.</title>
        <authorList>
            <person name="Vitorino I.R."/>
            <person name="Lage O.M."/>
        </authorList>
    </citation>
    <scope>NUCLEOTIDE SEQUENCE</scope>
    <source>
        <strain evidence="1">ICT_H6.2</strain>
    </source>
</reference>
<accession>A0A9X2FJD0</accession>
<gene>
    <name evidence="1" type="ORF">NG895_24115</name>
</gene>
<evidence type="ECO:0000313" key="2">
    <source>
        <dbReference type="Proteomes" id="UP001155241"/>
    </source>
</evidence>
<dbReference type="EMBL" id="JAMXLR010000082">
    <property type="protein sequence ID" value="MCO6046996.1"/>
    <property type="molecule type" value="Genomic_DNA"/>
</dbReference>
<evidence type="ECO:0000313" key="1">
    <source>
        <dbReference type="EMBL" id="MCO6046996.1"/>
    </source>
</evidence>
<organism evidence="1 2">
    <name type="scientific">Aeoliella straminimaris</name>
    <dbReference type="NCBI Taxonomy" id="2954799"/>
    <lineage>
        <taxon>Bacteria</taxon>
        <taxon>Pseudomonadati</taxon>
        <taxon>Planctomycetota</taxon>
        <taxon>Planctomycetia</taxon>
        <taxon>Pirellulales</taxon>
        <taxon>Lacipirellulaceae</taxon>
        <taxon>Aeoliella</taxon>
    </lineage>
</organism>
<dbReference type="RefSeq" id="WP_252855110.1">
    <property type="nucleotide sequence ID" value="NZ_JAMXLR010000082.1"/>
</dbReference>
<keyword evidence="2" id="KW-1185">Reference proteome</keyword>
<proteinExistence type="predicted"/>
<sequence>MYCSECGHQAAGKFCSNCGTPLGIVDVTLEPDFDWRESCDYARIVDEPEVRQRIAAAKAAAEGNVSGSQMLELVDAVASPLMGGLSSVTIAKVAQPITTRLGFKTGKERREFILLPPGVVLANVAVALESIEHTLASVDHDHQQCVLEATLPADLRAMAAKLSIRVQRAEQGSWLAAAAMVHGAWYDWGKCQKGLDHLFQKLCAA</sequence>
<name>A0A9X2FJD0_9BACT</name>
<dbReference type="AlphaFoldDB" id="A0A9X2FJD0"/>
<dbReference type="Proteomes" id="UP001155241">
    <property type="component" value="Unassembled WGS sequence"/>
</dbReference>
<protein>
    <submittedName>
        <fullName evidence="1">Uncharacterized protein</fullName>
    </submittedName>
</protein>